<dbReference type="Gene3D" id="1.25.40.20">
    <property type="entry name" value="Ankyrin repeat-containing domain"/>
    <property type="match status" value="1"/>
</dbReference>
<dbReference type="OrthoDB" id="1577640at2759"/>
<comment type="caution">
    <text evidence="2">The sequence shown here is derived from an EMBL/GenBank/DDBJ whole genome shotgun (WGS) entry which is preliminary data.</text>
</comment>
<dbReference type="RefSeq" id="XP_030994626.1">
    <property type="nucleotide sequence ID" value="XM_031141467.1"/>
</dbReference>
<reference evidence="2 3" key="1">
    <citation type="submission" date="2019-06" db="EMBL/GenBank/DDBJ databases">
        <title>Draft genome sequence of the filamentous fungus Phialemoniopsis curvata isolated from diesel fuel.</title>
        <authorList>
            <person name="Varaljay V.A."/>
            <person name="Lyon W.J."/>
            <person name="Crouch A.L."/>
            <person name="Drake C.E."/>
            <person name="Hollomon J.M."/>
            <person name="Nadeau L.J."/>
            <person name="Nunn H.S."/>
            <person name="Stevenson B.S."/>
            <person name="Bojanowski C.L."/>
            <person name="Crookes-Goodson W.J."/>
        </authorList>
    </citation>
    <scope>NUCLEOTIDE SEQUENCE [LARGE SCALE GENOMIC DNA]</scope>
    <source>
        <strain evidence="2 3">D216</strain>
    </source>
</reference>
<evidence type="ECO:0000313" key="3">
    <source>
        <dbReference type="Proteomes" id="UP000319257"/>
    </source>
</evidence>
<dbReference type="PROSITE" id="PS50088">
    <property type="entry name" value="ANK_REPEAT"/>
    <property type="match status" value="1"/>
</dbReference>
<sequence length="998" mass="112654">MDPLSIIASSVSLLSFGITICDGLVVYCHTYKSRERDLNALGDHARRLQALLQAIEKRFQDGLIADASFRAMLIDCHGACEHCVSNVQTPNARFLQSPAAPGSSKRERSKAALQALKYPFEADRFEKLRQQLNDFHLPLSGLLLVMNYDLTAELQRKVDSHSTALSSAMSSQGSQLALQLASMGPSITHALDEGLSKLEVSIQKQFSGLEKQWTDFRRGEDTRHILSGMDMAQKPAIQPNNKSSPLLDPLCSCPSSHPQLHERTCFRWRQNRKVHVIAGKLRVFSSLVRFRLELQRAPGVFAKDLKVCANLTIRATVDWTEAFNVVHRMGTISGTRVKEFQKSSQWCLMELRRLFDEGKAWPTDTTTHGYSLLHCASFACERNLNDDSAAIYLQFLKGLIDLGVPLNDIECQGHNTPLSCIMWQSNFWSISFSRTSGVPRRMAPRESDQFYDRIISQLMEVGAEVPGIEEAHTFGDMGPYLLPMLYRGTISPDNGFGYGALSCALIQQSELDVRRLLSRSQSHILEKSRRMESPLHVATYWPRGVELLLQLGGEAVGGILNTPNAFNESPLDYALQLGQLSSVRPLVDAGTNIDLEGTFIIECANIENWNATQFDEIITFLCQTLAERRKRMLCLALEWLPEHETCRLGLKNEDMLQSTAFEVSELFRQQRHHLYPLFENVRPGSIYHSGCLSRTLAQALLGVGFSSTNTTFHGFTPLMAVDLKYLTSRRGLSSTVDLVTWFLDQGASLQSSIPVSALRGFQSQPSTTFSGFKTVHRIAYVYGDGPNFSAFSAADHSRIDHMRGIVSDTSTDPCICYCSLKGCTPATLFIRGLFRFAYLKGSQIQTPRDPTQLRELKRHMKLMSTLLSDNQTPDIVTDIIRVITFHRLEMKHTCCSYISQESRKDVTPDILAGRYKIVDIMEPEEVAEIQEEDQHQALHLEALVAEFITKYKEENTSFYDFFFEYWWQRMIEVEAEREHICADDLREIRRTGVVLDGE</sequence>
<keyword evidence="1" id="KW-0040">ANK repeat</keyword>
<gene>
    <name evidence="2" type="ORF">E0L32_006795</name>
</gene>
<dbReference type="InterPro" id="IPR002110">
    <property type="entry name" value="Ankyrin_rpt"/>
</dbReference>
<organism evidence="2 3">
    <name type="scientific">Thyridium curvatum</name>
    <dbReference type="NCBI Taxonomy" id="1093900"/>
    <lineage>
        <taxon>Eukaryota</taxon>
        <taxon>Fungi</taxon>
        <taxon>Dikarya</taxon>
        <taxon>Ascomycota</taxon>
        <taxon>Pezizomycotina</taxon>
        <taxon>Sordariomycetes</taxon>
        <taxon>Sordariomycetidae</taxon>
        <taxon>Thyridiales</taxon>
        <taxon>Thyridiaceae</taxon>
        <taxon>Thyridium</taxon>
    </lineage>
</organism>
<evidence type="ECO:0000256" key="1">
    <source>
        <dbReference type="PROSITE-ProRule" id="PRU00023"/>
    </source>
</evidence>
<proteinExistence type="predicted"/>
<feature type="repeat" description="ANK" evidence="1">
    <location>
        <begin position="566"/>
        <end position="598"/>
    </location>
</feature>
<evidence type="ECO:0000313" key="2">
    <source>
        <dbReference type="EMBL" id="TPX12915.1"/>
    </source>
</evidence>
<dbReference type="InParanoid" id="A0A507APY5"/>
<dbReference type="AlphaFoldDB" id="A0A507APY5"/>
<dbReference type="GeneID" id="41974242"/>
<dbReference type="SUPFAM" id="SSF48403">
    <property type="entry name" value="Ankyrin repeat"/>
    <property type="match status" value="1"/>
</dbReference>
<dbReference type="Proteomes" id="UP000319257">
    <property type="component" value="Unassembled WGS sequence"/>
</dbReference>
<protein>
    <submittedName>
        <fullName evidence="2">Uncharacterized protein</fullName>
    </submittedName>
</protein>
<keyword evidence="3" id="KW-1185">Reference proteome</keyword>
<name>A0A507APY5_9PEZI</name>
<dbReference type="InterPro" id="IPR036770">
    <property type="entry name" value="Ankyrin_rpt-contain_sf"/>
</dbReference>
<accession>A0A507APY5</accession>
<dbReference type="EMBL" id="SKBQ01000039">
    <property type="protein sequence ID" value="TPX12915.1"/>
    <property type="molecule type" value="Genomic_DNA"/>
</dbReference>